<organism evidence="1 2">
    <name type="scientific">Burkholderia mayonis</name>
    <dbReference type="NCBI Taxonomy" id="1385591"/>
    <lineage>
        <taxon>Bacteria</taxon>
        <taxon>Pseudomonadati</taxon>
        <taxon>Pseudomonadota</taxon>
        <taxon>Betaproteobacteria</taxon>
        <taxon>Burkholderiales</taxon>
        <taxon>Burkholderiaceae</taxon>
        <taxon>Burkholderia</taxon>
        <taxon>pseudomallei group</taxon>
    </lineage>
</organism>
<keyword evidence="2" id="KW-1185">Reference proteome</keyword>
<gene>
    <name evidence="1" type="ORF">WS70_23285</name>
</gene>
<evidence type="ECO:0000313" key="1">
    <source>
        <dbReference type="EMBL" id="AOJ04698.1"/>
    </source>
</evidence>
<protein>
    <submittedName>
        <fullName evidence="1">Uncharacterized protein</fullName>
    </submittedName>
</protein>
<reference evidence="1 2" key="1">
    <citation type="submission" date="2015-12" db="EMBL/GenBank/DDBJ databases">
        <title>Diversity of Burkholderia near neighbor genomes.</title>
        <authorList>
            <person name="Sahl J."/>
            <person name="Wagner D."/>
            <person name="Keim P."/>
        </authorList>
    </citation>
    <scope>NUCLEOTIDE SEQUENCE [LARGE SCALE GENOMIC DNA]</scope>
    <source>
        <strain evidence="1 2">BDU6</strain>
    </source>
</reference>
<dbReference type="KEGG" id="buu:WS70_23285"/>
<dbReference type="AlphaFoldDB" id="A0A1B4FLZ7"/>
<dbReference type="Proteomes" id="UP000062519">
    <property type="component" value="Chromosome 2"/>
</dbReference>
<dbReference type="EMBL" id="CP013387">
    <property type="protein sequence ID" value="AOJ04698.1"/>
    <property type="molecule type" value="Genomic_DNA"/>
</dbReference>
<accession>A0A1B4FLZ7</accession>
<proteinExistence type="predicted"/>
<name>A0A1B4FLZ7_9BURK</name>
<evidence type="ECO:0000313" key="2">
    <source>
        <dbReference type="Proteomes" id="UP000062519"/>
    </source>
</evidence>
<sequence length="70" mass="7618">MCAFQLAQQRFDPIPSRKAGAIGVAFTANRRAGEAFPAIRGAPTPRMCHSVVLEKIDFAQRIPGPLPQNK</sequence>